<dbReference type="Pfam" id="PF12811">
    <property type="entry name" value="BaxI_1"/>
    <property type="match status" value="1"/>
</dbReference>
<accession>A0A2U1T2J2</accession>
<reference evidence="3" key="1">
    <citation type="submission" date="2018-04" db="EMBL/GenBank/DDBJ databases">
        <authorList>
            <person name="Liu S."/>
            <person name="Wang Z."/>
            <person name="Li J."/>
        </authorList>
    </citation>
    <scope>NUCLEOTIDE SEQUENCE [LARGE SCALE GENOMIC DNA]</scope>
    <source>
        <strain evidence="3">S1194</strain>
    </source>
</reference>
<feature type="transmembrane region" description="Helical" evidence="1">
    <location>
        <begin position="128"/>
        <end position="149"/>
    </location>
</feature>
<dbReference type="Proteomes" id="UP000244978">
    <property type="component" value="Unassembled WGS sequence"/>
</dbReference>
<sequence length="263" mass="27855">MANPAFSNSPAFAAGAKAVDFNKPVSSEELDAMYGRPSATPVDTDRMTYEDTIVKTLIAFGLLVATAVIGWNVPLLMIPGAIAGFVLALVNIFKKQPSRGLVLAYAAAEGLFVGGISFLFGQGFGFDIVPQAVFGTLGVVGVTLLLFLNGKVRTSPKMTKIFLVGMVGYAVFSLINFGLVAFGATESMFGLRDASPIISIGLGILIVLLASYSLVMDFENVKTGVQRGAPRVYAWQAAFGIMVTVVWLYTEILRLAAIFSSGD</sequence>
<evidence type="ECO:0008006" key="4">
    <source>
        <dbReference type="Google" id="ProtNLM"/>
    </source>
</evidence>
<keyword evidence="1" id="KW-1133">Transmembrane helix</keyword>
<proteinExistence type="predicted"/>
<dbReference type="PANTHER" id="PTHR41282">
    <property type="entry name" value="CONSERVED TRANSMEMBRANE PROTEIN-RELATED"/>
    <property type="match status" value="1"/>
</dbReference>
<protein>
    <recommendedName>
        <fullName evidence="4">Bax inhibitor-1/YccA family protein</fullName>
    </recommendedName>
</protein>
<dbReference type="RefSeq" id="WP_108514872.1">
    <property type="nucleotide sequence ID" value="NZ_CP026951.1"/>
</dbReference>
<keyword evidence="3" id="KW-1185">Reference proteome</keyword>
<feature type="transmembrane region" description="Helical" evidence="1">
    <location>
        <begin position="102"/>
        <end position="122"/>
    </location>
</feature>
<feature type="transmembrane region" description="Helical" evidence="1">
    <location>
        <begin position="232"/>
        <end position="250"/>
    </location>
</feature>
<dbReference type="EMBL" id="QEEX01000001">
    <property type="protein sequence ID" value="PWB98095.1"/>
    <property type="molecule type" value="Genomic_DNA"/>
</dbReference>
<evidence type="ECO:0000256" key="1">
    <source>
        <dbReference type="SAM" id="Phobius"/>
    </source>
</evidence>
<evidence type="ECO:0000313" key="2">
    <source>
        <dbReference type="EMBL" id="PWB98095.1"/>
    </source>
</evidence>
<feature type="transmembrane region" description="Helical" evidence="1">
    <location>
        <begin position="57"/>
        <end position="90"/>
    </location>
</feature>
<feature type="transmembrane region" description="Helical" evidence="1">
    <location>
        <begin position="194"/>
        <end position="212"/>
    </location>
</feature>
<dbReference type="KEGG" id="salc:C2138_01165"/>
<dbReference type="OrthoDB" id="116480at2"/>
<gene>
    <name evidence="2" type="ORF">DF220_09850</name>
</gene>
<dbReference type="InterPro" id="IPR010539">
    <property type="entry name" value="BaxI_1-like"/>
</dbReference>
<evidence type="ECO:0000313" key="3">
    <source>
        <dbReference type="Proteomes" id="UP000244978"/>
    </source>
</evidence>
<dbReference type="PANTHER" id="PTHR41282:SF1">
    <property type="entry name" value="CONSERVED TRANSMEMBRANE PROTEIN-RELATED"/>
    <property type="match status" value="1"/>
</dbReference>
<keyword evidence="1" id="KW-0472">Membrane</keyword>
<dbReference type="AlphaFoldDB" id="A0A2U1T2J2"/>
<feature type="transmembrane region" description="Helical" evidence="1">
    <location>
        <begin position="161"/>
        <end position="182"/>
    </location>
</feature>
<organism evidence="2 3">
    <name type="scientific">Homoserinimonas hongtaonis</name>
    <dbReference type="NCBI Taxonomy" id="2079791"/>
    <lineage>
        <taxon>Bacteria</taxon>
        <taxon>Bacillati</taxon>
        <taxon>Actinomycetota</taxon>
        <taxon>Actinomycetes</taxon>
        <taxon>Micrococcales</taxon>
        <taxon>Microbacteriaceae</taxon>
        <taxon>Homoserinimonas</taxon>
    </lineage>
</organism>
<name>A0A2U1T2J2_9MICO</name>
<keyword evidence="1" id="KW-0812">Transmembrane</keyword>
<comment type="caution">
    <text evidence="2">The sequence shown here is derived from an EMBL/GenBank/DDBJ whole genome shotgun (WGS) entry which is preliminary data.</text>
</comment>